<name>A0A423VU07_9PEZI</name>
<sequence length="543" mass="62276">MSATVRDALQLTCIMGVPYFWVDALCIVQDDPIEIKQPYIDNMGSIYTNSAFTIKATDSQDARYGLRGLRELQYPASRTCKQRIVPFGPQQRFIQVPEHDPFFRENSRSAQSVYKYQSRAWIYQESILSRRSLSFLDGMVFWQCDGGWWTEEVIDRKLRGWGRDEGHTLLQILHLPHQMHEPDLYAFGVTVSNYNIKHLTYERDRFDAFAGMAMLLSHAFGQLQSGLPEMFFDVMLLWQPDSPEVRRRNLDGVGQDRNRSLPSWSWAGWQCRIDIGPWVTAGGTQVPPWNNTAWHEVIPFVEWSVSHGLDAQSQHARCKIDPAWHAAKCYSHDATDRIPEGWERHENTDRLPEEERATLYSSWDHPFVYELTANKEKDYTFVCPISVPVLRPDARPEYPPYLHGSLQRAWLTCEARYVQVPDATKAVATSRGCFLLSGDGDRVGWLRMTADTRIDDGITIAQALQRGGRLVELIALSRDVVQRVVPSLEGGRWITRPTGPLEESFNVMWIGWDGGVALRRALGKVQRQAWDGLDRDMVDITLA</sequence>
<dbReference type="EMBL" id="LKEA01000040">
    <property type="protein sequence ID" value="ROV94557.1"/>
    <property type="molecule type" value="Genomic_DNA"/>
</dbReference>
<gene>
    <name evidence="2" type="ORF">VMCG_08169</name>
</gene>
<evidence type="ECO:0000313" key="3">
    <source>
        <dbReference type="Proteomes" id="UP000283895"/>
    </source>
</evidence>
<organism evidence="2 3">
    <name type="scientific">Cytospora schulzeri</name>
    <dbReference type="NCBI Taxonomy" id="448051"/>
    <lineage>
        <taxon>Eukaryota</taxon>
        <taxon>Fungi</taxon>
        <taxon>Dikarya</taxon>
        <taxon>Ascomycota</taxon>
        <taxon>Pezizomycotina</taxon>
        <taxon>Sordariomycetes</taxon>
        <taxon>Sordariomycetidae</taxon>
        <taxon>Diaporthales</taxon>
        <taxon>Cytosporaceae</taxon>
        <taxon>Cytospora</taxon>
    </lineage>
</organism>
<dbReference type="OrthoDB" id="5428863at2759"/>
<proteinExistence type="predicted"/>
<evidence type="ECO:0000313" key="2">
    <source>
        <dbReference type="EMBL" id="ROV94557.1"/>
    </source>
</evidence>
<evidence type="ECO:0000259" key="1">
    <source>
        <dbReference type="Pfam" id="PF06985"/>
    </source>
</evidence>
<accession>A0A423VU07</accession>
<dbReference type="STRING" id="356882.A0A423VU07"/>
<reference evidence="2 3" key="1">
    <citation type="submission" date="2015-09" db="EMBL/GenBank/DDBJ databases">
        <title>Host preference determinants of Valsa canker pathogens revealed by comparative genomics.</title>
        <authorList>
            <person name="Yin Z."/>
            <person name="Huang L."/>
        </authorList>
    </citation>
    <scope>NUCLEOTIDE SEQUENCE [LARGE SCALE GENOMIC DNA]</scope>
    <source>
        <strain evidence="2 3">03-1</strain>
    </source>
</reference>
<dbReference type="PANTHER" id="PTHR33112:SF16">
    <property type="entry name" value="HETEROKARYON INCOMPATIBILITY DOMAIN-CONTAINING PROTEIN"/>
    <property type="match status" value="1"/>
</dbReference>
<dbReference type="AlphaFoldDB" id="A0A423VU07"/>
<dbReference type="PANTHER" id="PTHR33112">
    <property type="entry name" value="DOMAIN PROTEIN, PUTATIVE-RELATED"/>
    <property type="match status" value="1"/>
</dbReference>
<dbReference type="InterPro" id="IPR010730">
    <property type="entry name" value="HET"/>
</dbReference>
<comment type="caution">
    <text evidence="2">The sequence shown here is derived from an EMBL/GenBank/DDBJ whole genome shotgun (WGS) entry which is preliminary data.</text>
</comment>
<dbReference type="Pfam" id="PF06985">
    <property type="entry name" value="HET"/>
    <property type="match status" value="1"/>
</dbReference>
<feature type="domain" description="Heterokaryon incompatibility" evidence="1">
    <location>
        <begin position="2"/>
        <end position="125"/>
    </location>
</feature>
<protein>
    <recommendedName>
        <fullName evidence="1">Heterokaryon incompatibility domain-containing protein</fullName>
    </recommendedName>
</protein>
<keyword evidence="3" id="KW-1185">Reference proteome</keyword>
<dbReference type="Proteomes" id="UP000283895">
    <property type="component" value="Unassembled WGS sequence"/>
</dbReference>